<dbReference type="PANTHER" id="PTHR30244">
    <property type="entry name" value="TRANSAMINASE"/>
    <property type="match status" value="1"/>
</dbReference>
<protein>
    <submittedName>
        <fullName evidence="3">Perosamine synthetase</fullName>
    </submittedName>
</protein>
<sequence>MKYSLNLPSLSNLEKKYVLDVIKTGWLSSNGTHTQIFEKKFSRLINRKHSLAVQNGTAALHLALKSLNCKPNDKVIIPNYTCVSNISSVAQCNAIPIIVEVEKETLGLDYNLVKKAIDKYKPKILQLVHVYGHPAKDTVKIIKLCKTKGVKVIEDASEALGATLNKKKIGSFGEISVFSIRSEKMIGVGEGGMISTNNNKIYQKISLLASRNAPYRKKKHPYWKKYFHLGEGYNYLLPHLLGAVGRAQIERFSKDMLIRKKQVGNFYKKIFKNKDYSLTQKIIKNSSPVFWLNSLFFKNLNKKEVIKLAHLLEKKGIEIRSGFWPMSDLKGFKSIYVKDKEKISKELFEKTLVLPSNVNLKYKDIIKFKKEIEKNIPKK</sequence>
<keyword evidence="4" id="KW-1185">Reference proteome</keyword>
<evidence type="ECO:0000256" key="1">
    <source>
        <dbReference type="ARBA" id="ARBA00037999"/>
    </source>
</evidence>
<evidence type="ECO:0000256" key="2">
    <source>
        <dbReference type="RuleBase" id="RU004508"/>
    </source>
</evidence>
<name>A0ABX1T1I6_PELUQ</name>
<evidence type="ECO:0000313" key="3">
    <source>
        <dbReference type="EMBL" id="NMN67070.1"/>
    </source>
</evidence>
<dbReference type="SUPFAM" id="SSF53383">
    <property type="entry name" value="PLP-dependent transferases"/>
    <property type="match status" value="1"/>
</dbReference>
<reference evidence="3 4" key="1">
    <citation type="submission" date="2019-07" db="EMBL/GenBank/DDBJ databases">
        <title>SAR11 Genome Evolution.</title>
        <authorList>
            <person name="Giovannoni S."/>
        </authorList>
    </citation>
    <scope>NUCLEOTIDE SEQUENCE [LARGE SCALE GENOMIC DNA]</scope>
    <source>
        <strain evidence="3 4">HTCC9565</strain>
    </source>
</reference>
<dbReference type="Gene3D" id="3.40.640.10">
    <property type="entry name" value="Type I PLP-dependent aspartate aminotransferase-like (Major domain)"/>
    <property type="match status" value="1"/>
</dbReference>
<dbReference type="PANTHER" id="PTHR30244:SF34">
    <property type="entry name" value="DTDP-4-AMINO-4,6-DIDEOXYGALACTOSE TRANSAMINASE"/>
    <property type="match status" value="1"/>
</dbReference>
<dbReference type="RefSeq" id="WP_169035588.1">
    <property type="nucleotide sequence ID" value="NZ_LANA01000001.1"/>
</dbReference>
<organism evidence="3 4">
    <name type="scientific">Pelagibacter ubique</name>
    <dbReference type="NCBI Taxonomy" id="198252"/>
    <lineage>
        <taxon>Bacteria</taxon>
        <taxon>Pseudomonadati</taxon>
        <taxon>Pseudomonadota</taxon>
        <taxon>Alphaproteobacteria</taxon>
        <taxon>Candidatus Pelagibacterales</taxon>
        <taxon>Candidatus Pelagibacteraceae</taxon>
        <taxon>Candidatus Pelagibacter</taxon>
    </lineage>
</organism>
<dbReference type="InterPro" id="IPR015421">
    <property type="entry name" value="PyrdxlP-dep_Trfase_major"/>
</dbReference>
<gene>
    <name evidence="3" type="ORF">VP91_00002030</name>
</gene>
<dbReference type="InterPro" id="IPR015424">
    <property type="entry name" value="PyrdxlP-dep_Trfase"/>
</dbReference>
<evidence type="ECO:0000313" key="4">
    <source>
        <dbReference type="Proteomes" id="UP001166004"/>
    </source>
</evidence>
<dbReference type="Proteomes" id="UP001166004">
    <property type="component" value="Unassembled WGS sequence"/>
</dbReference>
<comment type="caution">
    <text evidence="3">The sequence shown here is derived from an EMBL/GenBank/DDBJ whole genome shotgun (WGS) entry which is preliminary data.</text>
</comment>
<accession>A0ABX1T1I6</accession>
<dbReference type="InterPro" id="IPR015422">
    <property type="entry name" value="PyrdxlP-dep_Trfase_small"/>
</dbReference>
<dbReference type="PIRSF" id="PIRSF000390">
    <property type="entry name" value="PLP_StrS"/>
    <property type="match status" value="1"/>
</dbReference>
<proteinExistence type="inferred from homology"/>
<dbReference type="InterPro" id="IPR000653">
    <property type="entry name" value="DegT/StrS_aminotransferase"/>
</dbReference>
<dbReference type="EMBL" id="LANA01000001">
    <property type="protein sequence ID" value="NMN67070.1"/>
    <property type="molecule type" value="Genomic_DNA"/>
</dbReference>
<dbReference type="Pfam" id="PF01041">
    <property type="entry name" value="DegT_DnrJ_EryC1"/>
    <property type="match status" value="1"/>
</dbReference>
<dbReference type="Gene3D" id="3.90.1150.10">
    <property type="entry name" value="Aspartate Aminotransferase, domain 1"/>
    <property type="match status" value="1"/>
</dbReference>
<keyword evidence="2" id="KW-0663">Pyridoxal phosphate</keyword>
<comment type="similarity">
    <text evidence="1 2">Belongs to the DegT/DnrJ/EryC1 family.</text>
</comment>